<sequence length="113" mass="12422">MGLWDSLTKKIDNRLQKKAKEMAKDKVQQQLQVHGADYGQQIGSAVEKYAGRSQYTKKYAPQIGKYASQGATTGIGAAVQQAGHPGTQNNQNNQGSHYDHNRTGMSRGQRFAL</sequence>
<comment type="caution">
    <text evidence="2">The sequence shown here is derived from an EMBL/GenBank/DDBJ whole genome shotgun (WGS) entry which is preliminary data.</text>
</comment>
<protein>
    <submittedName>
        <fullName evidence="2">Uncharacterized protein</fullName>
    </submittedName>
</protein>
<proteinExistence type="predicted"/>
<dbReference type="AlphaFoldDB" id="A0A423WMB5"/>
<name>A0A423WMB5_9PEZI</name>
<reference evidence="2 3" key="1">
    <citation type="submission" date="2015-09" db="EMBL/GenBank/DDBJ databases">
        <title>Host preference determinants of Valsa canker pathogens revealed by comparative genomics.</title>
        <authorList>
            <person name="Yin Z."/>
            <person name="Huang L."/>
        </authorList>
    </citation>
    <scope>NUCLEOTIDE SEQUENCE [LARGE SCALE GENOMIC DNA]</scope>
    <source>
        <strain evidence="2 3">SXYLt</strain>
    </source>
</reference>
<dbReference type="EMBL" id="LKEB01000047">
    <property type="protein sequence ID" value="ROW04640.1"/>
    <property type="molecule type" value="Genomic_DNA"/>
</dbReference>
<evidence type="ECO:0000256" key="1">
    <source>
        <dbReference type="SAM" id="MobiDB-lite"/>
    </source>
</evidence>
<organism evidence="2 3">
    <name type="scientific">Cytospora leucostoma</name>
    <dbReference type="NCBI Taxonomy" id="1230097"/>
    <lineage>
        <taxon>Eukaryota</taxon>
        <taxon>Fungi</taxon>
        <taxon>Dikarya</taxon>
        <taxon>Ascomycota</taxon>
        <taxon>Pezizomycotina</taxon>
        <taxon>Sordariomycetes</taxon>
        <taxon>Sordariomycetidae</taxon>
        <taxon>Diaporthales</taxon>
        <taxon>Cytosporaceae</taxon>
        <taxon>Cytospora</taxon>
    </lineage>
</organism>
<feature type="compositionally biased region" description="Polar residues" evidence="1">
    <location>
        <begin position="86"/>
        <end position="96"/>
    </location>
</feature>
<accession>A0A423WMB5</accession>
<feature type="region of interest" description="Disordered" evidence="1">
    <location>
        <begin position="77"/>
        <end position="113"/>
    </location>
</feature>
<evidence type="ECO:0000313" key="2">
    <source>
        <dbReference type="EMBL" id="ROW04640.1"/>
    </source>
</evidence>
<gene>
    <name evidence="2" type="ORF">VPNG_07406</name>
</gene>
<dbReference type="InParanoid" id="A0A423WMB5"/>
<dbReference type="Proteomes" id="UP000285146">
    <property type="component" value="Unassembled WGS sequence"/>
</dbReference>
<evidence type="ECO:0000313" key="3">
    <source>
        <dbReference type="Proteomes" id="UP000285146"/>
    </source>
</evidence>
<keyword evidence="3" id="KW-1185">Reference proteome</keyword>